<keyword evidence="3" id="KW-1003">Cell membrane</keyword>
<keyword evidence="6 7" id="KW-0472">Membrane</keyword>
<dbReference type="EMBL" id="JAPDNT010000009">
    <property type="protein sequence ID" value="MCW3475570.1"/>
    <property type="molecule type" value="Genomic_DNA"/>
</dbReference>
<dbReference type="Proteomes" id="UP001165679">
    <property type="component" value="Unassembled WGS sequence"/>
</dbReference>
<dbReference type="Gene3D" id="1.10.3720.10">
    <property type="entry name" value="MetI-like"/>
    <property type="match status" value="1"/>
</dbReference>
<dbReference type="CDD" id="cd06261">
    <property type="entry name" value="TM_PBP2"/>
    <property type="match status" value="1"/>
</dbReference>
<organism evidence="9 10">
    <name type="scientific">Limobrevibacterium gyesilva</name>
    <dbReference type="NCBI Taxonomy" id="2991712"/>
    <lineage>
        <taxon>Bacteria</taxon>
        <taxon>Pseudomonadati</taxon>
        <taxon>Pseudomonadota</taxon>
        <taxon>Alphaproteobacteria</taxon>
        <taxon>Acetobacterales</taxon>
        <taxon>Acetobacteraceae</taxon>
        <taxon>Limobrevibacterium</taxon>
    </lineage>
</organism>
<feature type="transmembrane region" description="Helical" evidence="7">
    <location>
        <begin position="101"/>
        <end position="122"/>
    </location>
</feature>
<keyword evidence="5 7" id="KW-1133">Transmembrane helix</keyword>
<reference evidence="9" key="2">
    <citation type="submission" date="2022-10" db="EMBL/GenBank/DDBJ databases">
        <authorList>
            <person name="Trinh H.N."/>
        </authorList>
    </citation>
    <scope>NUCLEOTIDE SEQUENCE</scope>
    <source>
        <strain evidence="9">RN2-1</strain>
    </source>
</reference>
<dbReference type="Pfam" id="PF00528">
    <property type="entry name" value="BPD_transp_1"/>
    <property type="match status" value="1"/>
</dbReference>
<evidence type="ECO:0000259" key="8">
    <source>
        <dbReference type="PROSITE" id="PS50928"/>
    </source>
</evidence>
<feature type="transmembrane region" description="Helical" evidence="7">
    <location>
        <begin position="134"/>
        <end position="157"/>
    </location>
</feature>
<accession>A0AA41YS86</accession>
<dbReference type="GO" id="GO:0005886">
    <property type="term" value="C:plasma membrane"/>
    <property type="evidence" value="ECO:0007669"/>
    <property type="project" value="UniProtKB-SubCell"/>
</dbReference>
<feature type="transmembrane region" description="Helical" evidence="7">
    <location>
        <begin position="285"/>
        <end position="307"/>
    </location>
</feature>
<evidence type="ECO:0000313" key="10">
    <source>
        <dbReference type="Proteomes" id="UP001165679"/>
    </source>
</evidence>
<evidence type="ECO:0000256" key="7">
    <source>
        <dbReference type="RuleBase" id="RU363032"/>
    </source>
</evidence>
<dbReference type="PANTHER" id="PTHR43163">
    <property type="entry name" value="DIPEPTIDE TRANSPORT SYSTEM PERMEASE PROTEIN DPPB-RELATED"/>
    <property type="match status" value="1"/>
</dbReference>
<keyword evidence="4 7" id="KW-0812">Transmembrane</keyword>
<feature type="domain" description="ABC transmembrane type-1" evidence="8">
    <location>
        <begin position="95"/>
        <end position="300"/>
    </location>
</feature>
<dbReference type="GO" id="GO:0055085">
    <property type="term" value="P:transmembrane transport"/>
    <property type="evidence" value="ECO:0007669"/>
    <property type="project" value="InterPro"/>
</dbReference>
<evidence type="ECO:0000256" key="3">
    <source>
        <dbReference type="ARBA" id="ARBA00022475"/>
    </source>
</evidence>
<comment type="subcellular location">
    <subcellularLocation>
        <location evidence="1 7">Cell membrane</location>
        <topology evidence="1 7">Multi-pass membrane protein</topology>
    </subcellularLocation>
</comment>
<evidence type="ECO:0000256" key="2">
    <source>
        <dbReference type="ARBA" id="ARBA00022448"/>
    </source>
</evidence>
<feature type="transmembrane region" description="Helical" evidence="7">
    <location>
        <begin position="231"/>
        <end position="251"/>
    </location>
</feature>
<dbReference type="InterPro" id="IPR000515">
    <property type="entry name" value="MetI-like"/>
</dbReference>
<comment type="caution">
    <text evidence="9">The sequence shown here is derived from an EMBL/GenBank/DDBJ whole genome shotgun (WGS) entry which is preliminary data.</text>
</comment>
<evidence type="ECO:0000256" key="5">
    <source>
        <dbReference type="ARBA" id="ARBA00022989"/>
    </source>
</evidence>
<dbReference type="PANTHER" id="PTHR43163:SF6">
    <property type="entry name" value="DIPEPTIDE TRANSPORT SYSTEM PERMEASE PROTEIN DPPB-RELATED"/>
    <property type="match status" value="1"/>
</dbReference>
<evidence type="ECO:0000313" key="9">
    <source>
        <dbReference type="EMBL" id="MCW3475570.1"/>
    </source>
</evidence>
<dbReference type="RefSeq" id="WP_264714284.1">
    <property type="nucleotide sequence ID" value="NZ_JAPDNT010000009.1"/>
</dbReference>
<sequence>MAGVILRRLAGAVPVLLIVSLITFGMMRLIPGDPSSVIGGLSATPAQLAQIRADLGLDEPFFLQMLKWYTALAHGDLGRSILLGQDVVGATLQRLPVTLALSAYALVITVVFGLCSGVFAALRQNTVIDQLAMMFAMLGISVPNFFLGLLMIILFAVRLGWLPTGGYIAFTDDPVGWLRTSTMPAISLALLQVGLLARITRSTMLEVLRQDYIRTARAKGLPRRVVVMKHALANALIPITTVVGIIVSLLISGSVVTETLFSIPGMGQLLTQAVLNRDYPMVQGGLLLTTAFLVMINIAVDACYALLDPRVRYESP</sequence>
<evidence type="ECO:0000256" key="1">
    <source>
        <dbReference type="ARBA" id="ARBA00004651"/>
    </source>
</evidence>
<dbReference type="AlphaFoldDB" id="A0AA41YS86"/>
<dbReference type="InterPro" id="IPR045621">
    <property type="entry name" value="BPD_transp_1_N"/>
</dbReference>
<feature type="transmembrane region" description="Helical" evidence="7">
    <location>
        <begin position="12"/>
        <end position="30"/>
    </location>
</feature>
<reference evidence="9" key="1">
    <citation type="submission" date="2022-09" db="EMBL/GenBank/DDBJ databases">
        <title>Rhodovastum sp. nov. RN2-1 isolated from soil in Seongnam, South Korea.</title>
        <authorList>
            <person name="Le N.T."/>
        </authorList>
    </citation>
    <scope>NUCLEOTIDE SEQUENCE</scope>
    <source>
        <strain evidence="9">RN2-1</strain>
    </source>
</reference>
<comment type="similarity">
    <text evidence="7">Belongs to the binding-protein-dependent transport system permease family.</text>
</comment>
<feature type="transmembrane region" description="Helical" evidence="7">
    <location>
        <begin position="177"/>
        <end position="199"/>
    </location>
</feature>
<keyword evidence="10" id="KW-1185">Reference proteome</keyword>
<dbReference type="InterPro" id="IPR035906">
    <property type="entry name" value="MetI-like_sf"/>
</dbReference>
<dbReference type="SUPFAM" id="SSF161098">
    <property type="entry name" value="MetI-like"/>
    <property type="match status" value="1"/>
</dbReference>
<name>A0AA41YS86_9PROT</name>
<proteinExistence type="inferred from homology"/>
<gene>
    <name evidence="9" type="ORF">OL599_13380</name>
</gene>
<evidence type="ECO:0000256" key="6">
    <source>
        <dbReference type="ARBA" id="ARBA00023136"/>
    </source>
</evidence>
<dbReference type="PROSITE" id="PS50928">
    <property type="entry name" value="ABC_TM1"/>
    <property type="match status" value="1"/>
</dbReference>
<dbReference type="Pfam" id="PF19300">
    <property type="entry name" value="BPD_transp_1_N"/>
    <property type="match status" value="1"/>
</dbReference>
<evidence type="ECO:0000256" key="4">
    <source>
        <dbReference type="ARBA" id="ARBA00022692"/>
    </source>
</evidence>
<protein>
    <submittedName>
        <fullName evidence="9">ABC transporter permease</fullName>
    </submittedName>
</protein>
<keyword evidence="2 7" id="KW-0813">Transport</keyword>